<dbReference type="InterPro" id="IPR050527">
    <property type="entry name" value="Snail/Krueppel_Znf"/>
</dbReference>
<dbReference type="Gene3D" id="3.30.160.60">
    <property type="entry name" value="Classic Zinc Finger"/>
    <property type="match status" value="3"/>
</dbReference>
<dbReference type="PROSITE" id="PS00028">
    <property type="entry name" value="ZINC_FINGER_C2H2_1"/>
    <property type="match status" value="3"/>
</dbReference>
<proteinExistence type="inferred from homology"/>
<reference evidence="12 13" key="1">
    <citation type="submission" date="2014-11" db="EMBL/GenBank/DDBJ databases">
        <title>Genetic blueprint of the zoonotic pathogen Toxocara canis.</title>
        <authorList>
            <person name="Zhu X.-Q."/>
            <person name="Korhonen P.K."/>
            <person name="Cai H."/>
            <person name="Young N.D."/>
            <person name="Nejsum P."/>
            <person name="von Samson-Himmelstjerna G."/>
            <person name="Boag P.R."/>
            <person name="Tan P."/>
            <person name="Li Q."/>
            <person name="Min J."/>
            <person name="Yang Y."/>
            <person name="Wang X."/>
            <person name="Fang X."/>
            <person name="Hall R.S."/>
            <person name="Hofmann A."/>
            <person name="Sternberg P.W."/>
            <person name="Jex A.R."/>
            <person name="Gasser R.B."/>
        </authorList>
    </citation>
    <scope>NUCLEOTIDE SEQUENCE [LARGE SCALE GENOMIC DNA]</scope>
    <source>
        <strain evidence="12">PN_DK_2014</strain>
    </source>
</reference>
<dbReference type="InterPro" id="IPR036236">
    <property type="entry name" value="Znf_C2H2_sf"/>
</dbReference>
<dbReference type="GO" id="GO:0005634">
    <property type="term" value="C:nucleus"/>
    <property type="evidence" value="ECO:0007669"/>
    <property type="project" value="UniProtKB-SubCell"/>
</dbReference>
<dbReference type="GO" id="GO:0055059">
    <property type="term" value="P:asymmetric neuroblast division"/>
    <property type="evidence" value="ECO:0007669"/>
    <property type="project" value="UniProtKB-ARBA"/>
</dbReference>
<evidence type="ECO:0000256" key="3">
    <source>
        <dbReference type="ARBA" id="ARBA00022737"/>
    </source>
</evidence>
<sequence length="216" mass="24200">MNPPFTYSPFPMRPQSFPFILPPMLLPPLPPNYFASTLFAHFGQLPPNHFGTMNNVFKPFPSLSSNPQCIFCGQSCGSTVELLSHLRTHAIPTTLHNSATSIRRRLKSTSPKATTSRSPPSTCRCHICGKNFSRHWLLQGHIRTHTGEKPFQCSACPKAFADKSNLRAHIQTHSGIKPYLCNRCGKRFALKSYLSKHEESTCIRSIAKTKPLSPMH</sequence>
<keyword evidence="7" id="KW-0539">Nucleus</keyword>
<feature type="region of interest" description="Disordered" evidence="10">
    <location>
        <begin position="97"/>
        <end position="119"/>
    </location>
</feature>
<evidence type="ECO:0000256" key="5">
    <source>
        <dbReference type="ARBA" id="ARBA00022833"/>
    </source>
</evidence>
<dbReference type="FunFam" id="3.30.160.60:FF:000260">
    <property type="entry name" value="Spalt-like transcription factor 1"/>
    <property type="match status" value="1"/>
</dbReference>
<gene>
    <name evidence="12" type="primary">Scrt1</name>
    <name evidence="12" type="ORF">Tcan_10710</name>
</gene>
<feature type="domain" description="C2H2-type" evidence="11">
    <location>
        <begin position="179"/>
        <end position="211"/>
    </location>
</feature>
<evidence type="ECO:0000256" key="8">
    <source>
        <dbReference type="ARBA" id="ARBA00037948"/>
    </source>
</evidence>
<evidence type="ECO:0000313" key="12">
    <source>
        <dbReference type="EMBL" id="KHN83087.1"/>
    </source>
</evidence>
<dbReference type="SUPFAM" id="SSF57667">
    <property type="entry name" value="beta-beta-alpha zinc fingers"/>
    <property type="match status" value="2"/>
</dbReference>
<evidence type="ECO:0000256" key="7">
    <source>
        <dbReference type="ARBA" id="ARBA00023242"/>
    </source>
</evidence>
<dbReference type="STRING" id="6265.A0A0B2VNS0"/>
<accession>A0A0B2VNS0</accession>
<dbReference type="FunFam" id="3.30.160.60:FF:000043">
    <property type="entry name" value="Scratch family zinc finger 2"/>
    <property type="match status" value="1"/>
</dbReference>
<dbReference type="PANTHER" id="PTHR24388:SF54">
    <property type="entry name" value="PROTEIN ESCARGOT"/>
    <property type="match status" value="1"/>
</dbReference>
<dbReference type="SMART" id="SM00355">
    <property type="entry name" value="ZnF_C2H2"/>
    <property type="match status" value="4"/>
</dbReference>
<dbReference type="InterPro" id="IPR013087">
    <property type="entry name" value="Znf_C2H2_type"/>
</dbReference>
<evidence type="ECO:0000259" key="11">
    <source>
        <dbReference type="PROSITE" id="PS50157"/>
    </source>
</evidence>
<feature type="domain" description="C2H2-type" evidence="11">
    <location>
        <begin position="151"/>
        <end position="178"/>
    </location>
</feature>
<dbReference type="OrthoDB" id="5428132at2759"/>
<dbReference type="AlphaFoldDB" id="A0A0B2VNS0"/>
<name>A0A0B2VNS0_TOXCA</name>
<feature type="domain" description="C2H2-type" evidence="11">
    <location>
        <begin position="123"/>
        <end position="150"/>
    </location>
</feature>
<dbReference type="GO" id="GO:0000978">
    <property type="term" value="F:RNA polymerase II cis-regulatory region sequence-specific DNA binding"/>
    <property type="evidence" value="ECO:0007669"/>
    <property type="project" value="TreeGrafter"/>
</dbReference>
<evidence type="ECO:0000256" key="2">
    <source>
        <dbReference type="ARBA" id="ARBA00022723"/>
    </source>
</evidence>
<keyword evidence="5" id="KW-0862">Zinc</keyword>
<evidence type="ECO:0000313" key="13">
    <source>
        <dbReference type="Proteomes" id="UP000031036"/>
    </source>
</evidence>
<dbReference type="OMA" id="STCRCHI"/>
<feature type="compositionally biased region" description="Polar residues" evidence="10">
    <location>
        <begin position="108"/>
        <end position="119"/>
    </location>
</feature>
<comment type="subcellular location">
    <subcellularLocation>
        <location evidence="1">Nucleus</location>
    </subcellularLocation>
</comment>
<evidence type="ECO:0000256" key="4">
    <source>
        <dbReference type="ARBA" id="ARBA00022771"/>
    </source>
</evidence>
<evidence type="ECO:0000256" key="9">
    <source>
        <dbReference type="PROSITE-ProRule" id="PRU00042"/>
    </source>
</evidence>
<dbReference type="FunFam" id="3.30.160.60:FF:000207">
    <property type="entry name" value="zinc finger protein SNAI2"/>
    <property type="match status" value="1"/>
</dbReference>
<keyword evidence="2" id="KW-0479">Metal-binding</keyword>
<comment type="similarity">
    <text evidence="8">Belongs to the snail C2H2-type zinc-finger protein family.</text>
</comment>
<dbReference type="GO" id="GO:0000981">
    <property type="term" value="F:DNA-binding transcription factor activity, RNA polymerase II-specific"/>
    <property type="evidence" value="ECO:0007669"/>
    <property type="project" value="TreeGrafter"/>
</dbReference>
<comment type="caution">
    <text evidence="12">The sequence shown here is derived from an EMBL/GenBank/DDBJ whole genome shotgun (WGS) entry which is preliminary data.</text>
</comment>
<protein>
    <submittedName>
        <fullName evidence="12">Transcriptional repressor scratch 1</fullName>
    </submittedName>
</protein>
<dbReference type="PROSITE" id="PS50157">
    <property type="entry name" value="ZINC_FINGER_C2H2_2"/>
    <property type="match status" value="3"/>
</dbReference>
<organism evidence="12 13">
    <name type="scientific">Toxocara canis</name>
    <name type="common">Canine roundworm</name>
    <dbReference type="NCBI Taxonomy" id="6265"/>
    <lineage>
        <taxon>Eukaryota</taxon>
        <taxon>Metazoa</taxon>
        <taxon>Ecdysozoa</taxon>
        <taxon>Nematoda</taxon>
        <taxon>Chromadorea</taxon>
        <taxon>Rhabditida</taxon>
        <taxon>Spirurina</taxon>
        <taxon>Ascaridomorpha</taxon>
        <taxon>Ascaridoidea</taxon>
        <taxon>Toxocaridae</taxon>
        <taxon>Toxocara</taxon>
    </lineage>
</organism>
<dbReference type="GO" id="GO:0008270">
    <property type="term" value="F:zinc ion binding"/>
    <property type="evidence" value="ECO:0007669"/>
    <property type="project" value="UniProtKB-KW"/>
</dbReference>
<evidence type="ECO:0000256" key="6">
    <source>
        <dbReference type="ARBA" id="ARBA00023125"/>
    </source>
</evidence>
<keyword evidence="6" id="KW-0238">DNA-binding</keyword>
<dbReference type="PANTHER" id="PTHR24388">
    <property type="entry name" value="ZINC FINGER PROTEIN"/>
    <property type="match status" value="1"/>
</dbReference>
<evidence type="ECO:0000256" key="10">
    <source>
        <dbReference type="SAM" id="MobiDB-lite"/>
    </source>
</evidence>
<keyword evidence="4 9" id="KW-0863">Zinc-finger</keyword>
<dbReference type="Pfam" id="PF00096">
    <property type="entry name" value="zf-C2H2"/>
    <property type="match status" value="3"/>
</dbReference>
<keyword evidence="13" id="KW-1185">Reference proteome</keyword>
<dbReference type="Proteomes" id="UP000031036">
    <property type="component" value="Unassembled WGS sequence"/>
</dbReference>
<keyword evidence="3" id="KW-0677">Repeat</keyword>
<dbReference type="EMBL" id="JPKZ01001219">
    <property type="protein sequence ID" value="KHN83087.1"/>
    <property type="molecule type" value="Genomic_DNA"/>
</dbReference>
<evidence type="ECO:0000256" key="1">
    <source>
        <dbReference type="ARBA" id="ARBA00004123"/>
    </source>
</evidence>
<dbReference type="GO" id="GO:2000177">
    <property type="term" value="P:regulation of neural precursor cell proliferation"/>
    <property type="evidence" value="ECO:0007669"/>
    <property type="project" value="UniProtKB-ARBA"/>
</dbReference>